<proteinExistence type="predicted"/>
<evidence type="ECO:0000313" key="2">
    <source>
        <dbReference type="EMBL" id="KST68630.1"/>
    </source>
</evidence>
<evidence type="ECO:0000256" key="1">
    <source>
        <dbReference type="SAM" id="MobiDB-lite"/>
    </source>
</evidence>
<evidence type="ECO:0008006" key="4">
    <source>
        <dbReference type="Google" id="ProtNLM"/>
    </source>
</evidence>
<keyword evidence="3" id="KW-1185">Reference proteome</keyword>
<dbReference type="AlphaFoldDB" id="A0A0V7ZWM9"/>
<name>A0A0V7ZWM9_9CYAN</name>
<feature type="region of interest" description="Disordered" evidence="1">
    <location>
        <begin position="115"/>
        <end position="146"/>
    </location>
</feature>
<reference evidence="2 3" key="1">
    <citation type="journal article" date="2015" name="Genome Announc.">
        <title>Draft Genome of the Euendolithic (true boring) Cyanobacterium Mastigocoleus testarum strain BC008.</title>
        <authorList>
            <person name="Guida B.S."/>
            <person name="Garcia-Pichel F."/>
        </authorList>
    </citation>
    <scope>NUCLEOTIDE SEQUENCE [LARGE SCALE GENOMIC DNA]</scope>
    <source>
        <strain evidence="2 3">BC008</strain>
    </source>
</reference>
<gene>
    <name evidence="2" type="ORF">BC008_33835</name>
</gene>
<accession>A0A0V7ZWM9</accession>
<evidence type="ECO:0000313" key="3">
    <source>
        <dbReference type="Proteomes" id="UP000053372"/>
    </source>
</evidence>
<organism evidence="2 3">
    <name type="scientific">Mastigocoleus testarum BC008</name>
    <dbReference type="NCBI Taxonomy" id="371196"/>
    <lineage>
        <taxon>Bacteria</taxon>
        <taxon>Bacillati</taxon>
        <taxon>Cyanobacteriota</taxon>
        <taxon>Cyanophyceae</taxon>
        <taxon>Nostocales</taxon>
        <taxon>Hapalosiphonaceae</taxon>
        <taxon>Mastigocoleus</taxon>
    </lineage>
</organism>
<dbReference type="EMBL" id="LMTZ01000055">
    <property type="protein sequence ID" value="KST68630.1"/>
    <property type="molecule type" value="Genomic_DNA"/>
</dbReference>
<sequence length="146" mass="15377">MSDDKLILITGDYAIFDVSSFSGLTFIPPPPPFVLSGTGKMKVNGQIICVEGDESKIQIPCGYNTQSCPQPGAGILTIESLNSDQKAKKNKSGGKPVLLKGSKFKAKFTINSPAINPQAGIPDPLASQGYKGQGEFNTNNTKVKGS</sequence>
<dbReference type="OrthoDB" id="5518630at2"/>
<dbReference type="Pfam" id="PF19267">
    <property type="entry name" value="CIS_spike_tip"/>
    <property type="match status" value="1"/>
</dbReference>
<dbReference type="InterPro" id="IPR045362">
    <property type="entry name" value="CIS_spike_tip"/>
</dbReference>
<protein>
    <recommendedName>
        <fullName evidence="4">Tox-PAAR-like domain-containing protein</fullName>
    </recommendedName>
</protein>
<feature type="compositionally biased region" description="Polar residues" evidence="1">
    <location>
        <begin position="135"/>
        <end position="146"/>
    </location>
</feature>
<dbReference type="RefSeq" id="WP_027844909.1">
    <property type="nucleotide sequence ID" value="NZ_LMTZ01000055.1"/>
</dbReference>
<comment type="caution">
    <text evidence="2">The sequence shown here is derived from an EMBL/GenBank/DDBJ whole genome shotgun (WGS) entry which is preliminary data.</text>
</comment>
<dbReference type="Proteomes" id="UP000053372">
    <property type="component" value="Unassembled WGS sequence"/>
</dbReference>